<dbReference type="Proteomes" id="UP001150062">
    <property type="component" value="Unassembled WGS sequence"/>
</dbReference>
<keyword evidence="2" id="KW-0472">Membrane</keyword>
<reference evidence="4" key="1">
    <citation type="submission" date="2022-08" db="EMBL/GenBank/DDBJ databases">
        <title>Novel sulfate-reducing endosymbionts in the free-living metamonad Anaeramoeba.</title>
        <authorList>
            <person name="Jerlstrom-Hultqvist J."/>
            <person name="Cepicka I."/>
            <person name="Gallot-Lavallee L."/>
            <person name="Salas-Leiva D."/>
            <person name="Curtis B.A."/>
            <person name="Zahonova K."/>
            <person name="Pipaliya S."/>
            <person name="Dacks J."/>
            <person name="Roger A.J."/>
        </authorList>
    </citation>
    <scope>NUCLEOTIDE SEQUENCE</scope>
    <source>
        <strain evidence="4">Schooner1</strain>
    </source>
</reference>
<feature type="transmembrane region" description="Helical" evidence="2">
    <location>
        <begin position="67"/>
        <end position="89"/>
    </location>
</feature>
<accession>A0ABQ8YG29</accession>
<gene>
    <name evidence="4" type="ORF">M0813_21977</name>
</gene>
<feature type="compositionally biased region" description="Basic and acidic residues" evidence="1">
    <location>
        <begin position="562"/>
        <end position="579"/>
    </location>
</feature>
<keyword evidence="5" id="KW-1185">Reference proteome</keyword>
<sequence>MKALLLILILFAILNVNECHKKKTFDPDNWFTNGYGKPLSASRRKLFPLQNFDPGTQTYRTKLLKEIFFGVVPGAVTFFFLLFYLVYHYLLSTKKEIYLKEYSNRLKKLLALCSTIITTTILIFFIFQISIFVVTADETYPQLDLIQNTAKNITNERLIFSYNYSKFYPNQDFYLDQSINDYELSKEHILNLLTRLKMIDGAIIFFDVLTLATVIILFTTLKKRRKFLLLLTIIATLVLASVYFILFGISYSLSSALDDCCNDLDNNNKDVYNYFLESFNYGAITDSKKEIINLKKSKFLNLNNMTSPISYDDETIYQCDPTSYPGNQTEIQLLRGDIISLISLEQQCDYYINKNDVTILLDKHTVCNHFLIEYNFFAAVFLSLSIALFGSSIIQISLSHIFSEDDEWFSPFSLDKKIIYNNKDSDTQTSIPNNTNKKGVLETSSSSENNELLKNQIDELDQNDLLSENLQLTPNSSLKETDSEYEDVLDNEYLTGEEFEEYSEEDDLKELENDSKKQNYEIQKKKLTNSTDMKFISTVEIGISDFFFSENEINSQELEDSEHEKKDISTEPDFGEGKK</sequence>
<feature type="region of interest" description="Disordered" evidence="1">
    <location>
        <begin position="554"/>
        <end position="579"/>
    </location>
</feature>
<feature type="compositionally biased region" description="Polar residues" evidence="1">
    <location>
        <begin position="427"/>
        <end position="437"/>
    </location>
</feature>
<keyword evidence="2" id="KW-0812">Transmembrane</keyword>
<feature type="signal peptide" evidence="3">
    <location>
        <begin position="1"/>
        <end position="19"/>
    </location>
</feature>
<proteinExistence type="predicted"/>
<name>A0ABQ8YG29_9EUKA</name>
<protein>
    <submittedName>
        <fullName evidence="4">Protein tweety</fullName>
    </submittedName>
</protein>
<organism evidence="4 5">
    <name type="scientific">Anaeramoeba flamelloides</name>
    <dbReference type="NCBI Taxonomy" id="1746091"/>
    <lineage>
        <taxon>Eukaryota</taxon>
        <taxon>Metamonada</taxon>
        <taxon>Anaeramoebidae</taxon>
        <taxon>Anaeramoeba</taxon>
    </lineage>
</organism>
<feature type="transmembrane region" description="Helical" evidence="2">
    <location>
        <begin position="202"/>
        <end position="221"/>
    </location>
</feature>
<dbReference type="EMBL" id="JAOAOG010000168">
    <property type="protein sequence ID" value="KAJ6243540.1"/>
    <property type="molecule type" value="Genomic_DNA"/>
</dbReference>
<evidence type="ECO:0000256" key="3">
    <source>
        <dbReference type="SAM" id="SignalP"/>
    </source>
</evidence>
<feature type="region of interest" description="Disordered" evidence="1">
    <location>
        <begin position="425"/>
        <end position="445"/>
    </location>
</feature>
<feature type="transmembrane region" description="Helical" evidence="2">
    <location>
        <begin position="109"/>
        <end position="134"/>
    </location>
</feature>
<evidence type="ECO:0000256" key="1">
    <source>
        <dbReference type="SAM" id="MobiDB-lite"/>
    </source>
</evidence>
<evidence type="ECO:0000313" key="4">
    <source>
        <dbReference type="EMBL" id="KAJ6243540.1"/>
    </source>
</evidence>
<comment type="caution">
    <text evidence="4">The sequence shown here is derived from an EMBL/GenBank/DDBJ whole genome shotgun (WGS) entry which is preliminary data.</text>
</comment>
<keyword evidence="2" id="KW-1133">Transmembrane helix</keyword>
<keyword evidence="3" id="KW-0732">Signal</keyword>
<evidence type="ECO:0000256" key="2">
    <source>
        <dbReference type="SAM" id="Phobius"/>
    </source>
</evidence>
<feature type="chain" id="PRO_5046458771" evidence="3">
    <location>
        <begin position="20"/>
        <end position="579"/>
    </location>
</feature>
<evidence type="ECO:0000313" key="5">
    <source>
        <dbReference type="Proteomes" id="UP001150062"/>
    </source>
</evidence>
<feature type="transmembrane region" description="Helical" evidence="2">
    <location>
        <begin position="228"/>
        <end position="253"/>
    </location>
</feature>